<dbReference type="EMBL" id="CAADJE010000025">
    <property type="protein sequence ID" value="VFS75000.1"/>
    <property type="molecule type" value="Genomic_DNA"/>
</dbReference>
<sequence>MLVYVIAASVVLYFIYLFAFAGLSRKERARLLVCFILLVSAAFFWSAFEQKPTSFNLFANDYTNRMIGSFEIPAVWFQSINALFIILLAPVFSWAWPAMARNGVRPSSISKFVIGILCAAAGFGLMMLAAQNVLNNGGAGVSPFWLVGSILMLTWASCA</sequence>
<feature type="transmembrane region" description="Helical" evidence="5">
    <location>
        <begin position="108"/>
        <end position="130"/>
    </location>
</feature>
<evidence type="ECO:0000256" key="4">
    <source>
        <dbReference type="ARBA" id="ARBA00023136"/>
    </source>
</evidence>
<accession>A0A485BNQ8</accession>
<proteinExistence type="predicted"/>
<feature type="transmembrane region" description="Helical" evidence="5">
    <location>
        <begin position="6"/>
        <end position="24"/>
    </location>
</feature>
<dbReference type="GO" id="GO:0016020">
    <property type="term" value="C:membrane"/>
    <property type="evidence" value="ECO:0007669"/>
    <property type="project" value="UniProtKB-SubCell"/>
</dbReference>
<evidence type="ECO:0000313" key="6">
    <source>
        <dbReference type="EMBL" id="VFS75000.1"/>
    </source>
</evidence>
<gene>
    <name evidence="6" type="primary">dtpT_3</name>
    <name evidence="6" type="ORF">NCTC12998_04572</name>
</gene>
<comment type="subcellular location">
    <subcellularLocation>
        <location evidence="1">Membrane</location>
        <topology evidence="1">Multi-pass membrane protein</topology>
    </subcellularLocation>
</comment>
<dbReference type="Pfam" id="PF00854">
    <property type="entry name" value="PTR2"/>
    <property type="match status" value="1"/>
</dbReference>
<reference evidence="6 7" key="1">
    <citation type="submission" date="2019-03" db="EMBL/GenBank/DDBJ databases">
        <authorList>
            <consortium name="Pathogen Informatics"/>
        </authorList>
    </citation>
    <scope>NUCLEOTIDE SEQUENCE [LARGE SCALE GENOMIC DNA]</scope>
    <source>
        <strain evidence="6 7">NCTC12998</strain>
    </source>
</reference>
<dbReference type="AlphaFoldDB" id="A0A485BNQ8"/>
<evidence type="ECO:0000256" key="3">
    <source>
        <dbReference type="ARBA" id="ARBA00022989"/>
    </source>
</evidence>
<evidence type="ECO:0000256" key="5">
    <source>
        <dbReference type="SAM" id="Phobius"/>
    </source>
</evidence>
<evidence type="ECO:0000256" key="2">
    <source>
        <dbReference type="ARBA" id="ARBA00022692"/>
    </source>
</evidence>
<dbReference type="InterPro" id="IPR000109">
    <property type="entry name" value="POT_fam"/>
</dbReference>
<feature type="transmembrane region" description="Helical" evidence="5">
    <location>
        <begin position="31"/>
        <end position="48"/>
    </location>
</feature>
<feature type="transmembrane region" description="Helical" evidence="5">
    <location>
        <begin position="75"/>
        <end position="96"/>
    </location>
</feature>
<protein>
    <submittedName>
        <fullName evidence="6">Di-/tripeptide transporter</fullName>
    </submittedName>
</protein>
<keyword evidence="3 5" id="KW-1133">Transmembrane helix</keyword>
<evidence type="ECO:0000256" key="1">
    <source>
        <dbReference type="ARBA" id="ARBA00004141"/>
    </source>
</evidence>
<keyword evidence="2 5" id="KW-0812">Transmembrane</keyword>
<evidence type="ECO:0000313" key="7">
    <source>
        <dbReference type="Proteomes" id="UP000345637"/>
    </source>
</evidence>
<feature type="transmembrane region" description="Helical" evidence="5">
    <location>
        <begin position="142"/>
        <end position="158"/>
    </location>
</feature>
<name>A0A485BNQ8_RAOPL</name>
<dbReference type="Gene3D" id="1.20.1250.20">
    <property type="entry name" value="MFS general substrate transporter like domains"/>
    <property type="match status" value="1"/>
</dbReference>
<organism evidence="6 7">
    <name type="scientific">Raoultella planticola</name>
    <name type="common">Klebsiella planticola</name>
    <dbReference type="NCBI Taxonomy" id="575"/>
    <lineage>
        <taxon>Bacteria</taxon>
        <taxon>Pseudomonadati</taxon>
        <taxon>Pseudomonadota</taxon>
        <taxon>Gammaproteobacteria</taxon>
        <taxon>Enterobacterales</taxon>
        <taxon>Enterobacteriaceae</taxon>
        <taxon>Klebsiella/Raoultella group</taxon>
        <taxon>Raoultella</taxon>
    </lineage>
</organism>
<dbReference type="Proteomes" id="UP000345637">
    <property type="component" value="Unassembled WGS sequence"/>
</dbReference>
<dbReference type="InterPro" id="IPR036259">
    <property type="entry name" value="MFS_trans_sf"/>
</dbReference>
<dbReference type="GO" id="GO:0022857">
    <property type="term" value="F:transmembrane transporter activity"/>
    <property type="evidence" value="ECO:0007669"/>
    <property type="project" value="InterPro"/>
</dbReference>
<keyword evidence="4 5" id="KW-0472">Membrane</keyword>